<dbReference type="InterPro" id="IPR023393">
    <property type="entry name" value="START-like_dom_sf"/>
</dbReference>
<evidence type="ECO:0008006" key="3">
    <source>
        <dbReference type="Google" id="ProtNLM"/>
    </source>
</evidence>
<dbReference type="InterPro" id="IPR019587">
    <property type="entry name" value="Polyketide_cyclase/dehydratase"/>
</dbReference>
<organism evidence="1 2">
    <name type="scientific">Adhaeribacter arboris</name>
    <dbReference type="NCBI Taxonomy" id="2072846"/>
    <lineage>
        <taxon>Bacteria</taxon>
        <taxon>Pseudomonadati</taxon>
        <taxon>Bacteroidota</taxon>
        <taxon>Cytophagia</taxon>
        <taxon>Cytophagales</taxon>
        <taxon>Hymenobacteraceae</taxon>
        <taxon>Adhaeribacter</taxon>
    </lineage>
</organism>
<dbReference type="Pfam" id="PF10604">
    <property type="entry name" value="Polyketide_cyc2"/>
    <property type="match status" value="1"/>
</dbReference>
<dbReference type="AlphaFoldDB" id="A0A2T2Y8V5"/>
<name>A0A2T2Y8V5_9BACT</name>
<comment type="caution">
    <text evidence="1">The sequence shown here is derived from an EMBL/GenBank/DDBJ whole genome shotgun (WGS) entry which is preliminary data.</text>
</comment>
<dbReference type="EMBL" id="PYFT01000002">
    <property type="protein sequence ID" value="PSR51950.1"/>
    <property type="molecule type" value="Genomic_DNA"/>
</dbReference>
<protein>
    <recommendedName>
        <fullName evidence="3">Polyketide cyclase</fullName>
    </recommendedName>
</protein>
<dbReference type="SUPFAM" id="SSF55961">
    <property type="entry name" value="Bet v1-like"/>
    <property type="match status" value="1"/>
</dbReference>
<evidence type="ECO:0000313" key="1">
    <source>
        <dbReference type="EMBL" id="PSR51950.1"/>
    </source>
</evidence>
<proteinExistence type="predicted"/>
<reference evidence="1 2" key="1">
    <citation type="submission" date="2018-03" db="EMBL/GenBank/DDBJ databases">
        <title>Adhaeribacter sp. HMF7605 Genome sequencing and assembly.</title>
        <authorList>
            <person name="Kang H."/>
            <person name="Kang J."/>
            <person name="Cha I."/>
            <person name="Kim H."/>
            <person name="Joh K."/>
        </authorList>
    </citation>
    <scope>NUCLEOTIDE SEQUENCE [LARGE SCALE GENOMIC DNA]</scope>
    <source>
        <strain evidence="1 2">HMF7605</strain>
    </source>
</reference>
<sequence length="131" mass="14913">MEFTLTKTINIKANPDQVWNYVSDLSQWPQWAIHNVQDAQKGENGYWFLAGPRGVSKVRMNANQALGILDHEFLDPAEGHWLVPCRVVVGHEGAHFLITFTKPDPMPSADFEKGMELVNEELIQLKDILEK</sequence>
<dbReference type="RefSeq" id="WP_106933770.1">
    <property type="nucleotide sequence ID" value="NZ_PYFT01000002.1"/>
</dbReference>
<gene>
    <name evidence="1" type="ORF">AHMF7605_29000</name>
</gene>
<dbReference type="Proteomes" id="UP000240357">
    <property type="component" value="Unassembled WGS sequence"/>
</dbReference>
<evidence type="ECO:0000313" key="2">
    <source>
        <dbReference type="Proteomes" id="UP000240357"/>
    </source>
</evidence>
<dbReference type="Gene3D" id="3.30.530.20">
    <property type="match status" value="1"/>
</dbReference>
<accession>A0A2T2Y8V5</accession>
<dbReference type="OrthoDB" id="880456at2"/>
<keyword evidence="2" id="KW-1185">Reference proteome</keyword>